<evidence type="ECO:0000313" key="2">
    <source>
        <dbReference type="EMBL" id="MCU4971443.1"/>
    </source>
</evidence>
<reference evidence="1 3" key="1">
    <citation type="submission" date="2022-09" db="EMBL/GenBank/DDBJ databases">
        <title>Enrichment on poylsaccharides allowed isolation of novel metabolic and taxonomic groups of Haloarchaea.</title>
        <authorList>
            <person name="Sorokin D.Y."/>
            <person name="Elcheninov A.G."/>
            <person name="Khizhniak T.V."/>
            <person name="Kolganova T.V."/>
            <person name="Kublanov I.V."/>
        </authorList>
    </citation>
    <scope>NUCLEOTIDE SEQUENCE</scope>
    <source>
        <strain evidence="2 3">AArc-m2/3/4</strain>
        <strain evidence="1">AArc-xg1-1</strain>
    </source>
</reference>
<accession>A0AAP3E0J7</accession>
<dbReference type="AlphaFoldDB" id="A0AAP3E0J7"/>
<name>A0AAP3E0J7_9EURY</name>
<dbReference type="EMBL" id="JAOPKB010000001">
    <property type="protein sequence ID" value="MCU4971443.1"/>
    <property type="molecule type" value="Genomic_DNA"/>
</dbReference>
<dbReference type="Gene3D" id="6.10.140.1220">
    <property type="match status" value="1"/>
</dbReference>
<organism evidence="1 4">
    <name type="scientific">Natronoglomus mannanivorans</name>
    <dbReference type="NCBI Taxonomy" id="2979990"/>
    <lineage>
        <taxon>Archaea</taxon>
        <taxon>Methanobacteriati</taxon>
        <taxon>Methanobacteriota</taxon>
        <taxon>Stenosarchaea group</taxon>
        <taxon>Halobacteria</taxon>
        <taxon>Halobacteriales</taxon>
        <taxon>Natrialbaceae</taxon>
        <taxon>Natronoglomus</taxon>
    </lineage>
</organism>
<evidence type="ECO:0000313" key="1">
    <source>
        <dbReference type="EMBL" id="MCU4740423.1"/>
    </source>
</evidence>
<dbReference type="Pfam" id="PF11483">
    <property type="entry name" value="DUF3209"/>
    <property type="match status" value="1"/>
</dbReference>
<dbReference type="Proteomes" id="UP001320972">
    <property type="component" value="Unassembled WGS sequence"/>
</dbReference>
<dbReference type="InterPro" id="IPR021577">
    <property type="entry name" value="DUF3209"/>
</dbReference>
<dbReference type="RefSeq" id="WP_338002254.1">
    <property type="nucleotide sequence ID" value="NZ_JAOPKA010000001.1"/>
</dbReference>
<evidence type="ECO:0000313" key="3">
    <source>
        <dbReference type="Proteomes" id="UP001320972"/>
    </source>
</evidence>
<evidence type="ECO:0000313" key="4">
    <source>
        <dbReference type="Proteomes" id="UP001321018"/>
    </source>
</evidence>
<comment type="caution">
    <text evidence="1">The sequence shown here is derived from an EMBL/GenBank/DDBJ whole genome shotgun (WGS) entry which is preliminary data.</text>
</comment>
<proteinExistence type="predicted"/>
<dbReference type="Proteomes" id="UP001321018">
    <property type="component" value="Unassembled WGS sequence"/>
</dbReference>
<dbReference type="EMBL" id="JAOPKA010000001">
    <property type="protein sequence ID" value="MCU4740423.1"/>
    <property type="molecule type" value="Genomic_DNA"/>
</dbReference>
<gene>
    <name evidence="2" type="ORF">OB955_01640</name>
    <name evidence="1" type="ORF">OB960_03305</name>
</gene>
<protein>
    <submittedName>
        <fullName evidence="1">DUF3209 family protein</fullName>
    </submittedName>
</protein>
<keyword evidence="3" id="KW-1185">Reference proteome</keyword>
<sequence>MSCYELEALRLGLMNVLGTEDSHARDHAEKELEGHLEGPIGALANANSLSAIERHLDAALVDLETTVAETDEHDPEYDYLRGRLVAVRDAERSVRRLRVQGESVLDGLGEAHDVLHETFPIEDDA</sequence>